<keyword evidence="1" id="KW-0175">Coiled coil</keyword>
<gene>
    <name evidence="3" type="ORF">RAJCM14343_1233</name>
</gene>
<dbReference type="Proteomes" id="UP000325466">
    <property type="component" value="Unassembled WGS sequence"/>
</dbReference>
<proteinExistence type="predicted"/>
<feature type="region of interest" description="Disordered" evidence="2">
    <location>
        <begin position="1"/>
        <end position="21"/>
    </location>
</feature>
<accession>A0ABQ0YHN1</accession>
<evidence type="ECO:0000313" key="3">
    <source>
        <dbReference type="EMBL" id="GES35984.1"/>
    </source>
</evidence>
<protein>
    <submittedName>
        <fullName evidence="3">Uncharacterized protein</fullName>
    </submittedName>
</protein>
<comment type="caution">
    <text evidence="3">The sequence shown here is derived from an EMBL/GenBank/DDBJ whole genome shotgun (WGS) entry which is preliminary data.</text>
</comment>
<evidence type="ECO:0000256" key="2">
    <source>
        <dbReference type="SAM" id="MobiDB-lite"/>
    </source>
</evidence>
<sequence>MSLAHDNARAAAGGFPGPVAHIPMHQQLEDARAELAKCRERNRELVQRNDQLVRQVHGWADDHGRLTSQLDATLRSEAARQRVLDAWCTDPLRPYLPAIHLITALETAL</sequence>
<name>A0ABQ0YHN1_9NOCA</name>
<feature type="coiled-coil region" evidence="1">
    <location>
        <begin position="28"/>
        <end position="55"/>
    </location>
</feature>
<organism evidence="3 4">
    <name type="scientific">Rhodococcus aetherivorans</name>
    <dbReference type="NCBI Taxonomy" id="191292"/>
    <lineage>
        <taxon>Bacteria</taxon>
        <taxon>Bacillati</taxon>
        <taxon>Actinomycetota</taxon>
        <taxon>Actinomycetes</taxon>
        <taxon>Mycobacteriales</taxon>
        <taxon>Nocardiaceae</taxon>
        <taxon>Rhodococcus</taxon>
    </lineage>
</organism>
<evidence type="ECO:0000313" key="4">
    <source>
        <dbReference type="Proteomes" id="UP000325466"/>
    </source>
</evidence>
<dbReference type="EMBL" id="BLAH01000036">
    <property type="protein sequence ID" value="GES35984.1"/>
    <property type="molecule type" value="Genomic_DNA"/>
</dbReference>
<dbReference type="RefSeq" id="WP_043801170.1">
    <property type="nucleotide sequence ID" value="NZ_BAAAYP010000097.1"/>
</dbReference>
<reference evidence="3 4" key="1">
    <citation type="journal article" date="2018" name="Biodegradation">
        <title>1,4-Dioxane degradation characteristics of Rhodococcus aetherivorans JCM 14343.</title>
        <authorList>
            <person name="Inoue D."/>
            <person name="Tsunoda T."/>
            <person name="Yamamoto N."/>
            <person name="Ike M."/>
            <person name="Sei K."/>
        </authorList>
    </citation>
    <scope>NUCLEOTIDE SEQUENCE [LARGE SCALE GENOMIC DNA]</scope>
    <source>
        <strain evidence="3 4">JCM 14343</strain>
    </source>
</reference>
<keyword evidence="4" id="KW-1185">Reference proteome</keyword>
<evidence type="ECO:0000256" key="1">
    <source>
        <dbReference type="SAM" id="Coils"/>
    </source>
</evidence>